<sequence>MIALVCGIPEDRLRKKPAPDSWSAMEVLCHVEEALRYWREELLRVVRAGGGTWGRTLQHEGRLRAVAEADNRRPGEVIDGIRTEARATSEALLTLSDADLELEAPHVNPKFGVKPMSFLLDHFVVEHLDIHIRQIRRALDA</sequence>
<dbReference type="InterPro" id="IPR024775">
    <property type="entry name" value="DinB-like"/>
</dbReference>
<feature type="domain" description="DinB-like" evidence="1">
    <location>
        <begin position="3"/>
        <end position="135"/>
    </location>
</feature>
<dbReference type="Proteomes" id="UP000243688">
    <property type="component" value="Unassembled WGS sequence"/>
</dbReference>
<dbReference type="Pfam" id="PF12867">
    <property type="entry name" value="DinB_2"/>
    <property type="match status" value="1"/>
</dbReference>
<protein>
    <recommendedName>
        <fullName evidence="1">DinB-like domain-containing protein</fullName>
    </recommendedName>
</protein>
<dbReference type="InterPro" id="IPR034660">
    <property type="entry name" value="DinB/YfiT-like"/>
</dbReference>
<organism evidence="2 3">
    <name type="scientific">Candidatus Reconcilbacillus cellulovorans</name>
    <dbReference type="NCBI Taxonomy" id="1906605"/>
    <lineage>
        <taxon>Bacteria</taxon>
        <taxon>Bacillati</taxon>
        <taxon>Bacillota</taxon>
        <taxon>Bacilli</taxon>
        <taxon>Bacillales</taxon>
        <taxon>Paenibacillaceae</taxon>
        <taxon>Candidatus Reconcilbacillus</taxon>
    </lineage>
</organism>
<evidence type="ECO:0000313" key="3">
    <source>
        <dbReference type="Proteomes" id="UP000243688"/>
    </source>
</evidence>
<evidence type="ECO:0000313" key="2">
    <source>
        <dbReference type="EMBL" id="PDO11062.1"/>
    </source>
</evidence>
<dbReference type="EMBL" id="MOXJ01000006">
    <property type="protein sequence ID" value="PDO11062.1"/>
    <property type="molecule type" value="Genomic_DNA"/>
</dbReference>
<accession>A0A2A6E2A9</accession>
<comment type="caution">
    <text evidence="2">The sequence shown here is derived from an EMBL/GenBank/DDBJ whole genome shotgun (WGS) entry which is preliminary data.</text>
</comment>
<name>A0A2A6E2A9_9BACL</name>
<gene>
    <name evidence="2" type="ORF">BLM47_04065</name>
</gene>
<dbReference type="SUPFAM" id="SSF109854">
    <property type="entry name" value="DinB/YfiT-like putative metalloenzymes"/>
    <property type="match status" value="1"/>
</dbReference>
<proteinExistence type="predicted"/>
<evidence type="ECO:0000259" key="1">
    <source>
        <dbReference type="Pfam" id="PF12867"/>
    </source>
</evidence>
<reference evidence="2 3" key="1">
    <citation type="submission" date="2016-12" db="EMBL/GenBank/DDBJ databases">
        <title>Candidatus Reconcilibacillus cellulovorans genome.</title>
        <authorList>
            <person name="Kolinko S."/>
            <person name="Wu Y.-W."/>
            <person name="Tachea F."/>
            <person name="Denzel E."/>
            <person name="Hiras J."/>
            <person name="Baecker N."/>
            <person name="Chan L.J."/>
            <person name="Eichorst S.A."/>
            <person name="Frey D."/>
            <person name="Adams P.D."/>
            <person name="Pray T."/>
            <person name="Tanjore D."/>
            <person name="Petzold C.J."/>
            <person name="Gladden J.M."/>
            <person name="Simmons B.A."/>
            <person name="Singer S.W."/>
        </authorList>
    </citation>
    <scope>NUCLEOTIDE SEQUENCE [LARGE SCALE GENOMIC DNA]</scope>
    <source>
        <strain evidence="2">JTherm</strain>
    </source>
</reference>
<dbReference type="AlphaFoldDB" id="A0A2A6E2A9"/>
<dbReference type="Gene3D" id="1.20.120.450">
    <property type="entry name" value="dinb family like domain"/>
    <property type="match status" value="1"/>
</dbReference>